<keyword evidence="2" id="KW-1185">Reference proteome</keyword>
<protein>
    <recommendedName>
        <fullName evidence="3">HEAT repeat domain-containing protein</fullName>
    </recommendedName>
</protein>
<evidence type="ECO:0000313" key="1">
    <source>
        <dbReference type="EMBL" id="WAI47145.1"/>
    </source>
</evidence>
<organism evidence="1 2">
    <name type="scientific">Pseudomonas triclosanedens</name>
    <dbReference type="NCBI Taxonomy" id="2961893"/>
    <lineage>
        <taxon>Bacteria</taxon>
        <taxon>Pseudomonadati</taxon>
        <taxon>Pseudomonadota</taxon>
        <taxon>Gammaproteobacteria</taxon>
        <taxon>Pseudomonadales</taxon>
        <taxon>Pseudomonadaceae</taxon>
        <taxon>Pseudomonas</taxon>
    </lineage>
</organism>
<reference evidence="1" key="1">
    <citation type="submission" date="2022-11" db="EMBL/GenBank/DDBJ databases">
        <title>Pseudomonas triclosanedens sp. nov., a triclosan degrader isolated from activated sludge.</title>
        <authorList>
            <person name="Yin Y."/>
            <person name="Lu Z."/>
        </authorList>
    </citation>
    <scope>NUCLEOTIDE SEQUENCE</scope>
    <source>
        <strain evidence="1">ZM23</strain>
    </source>
</reference>
<accession>A0ABY6ZSY2</accession>
<sequence>MRKYQTPQYLNKKLAEEAFETNDMKTICEALVAVALHEQDWKWAQDKCLGFLESESSDIRGLAATCLGHIARIHRELDKEKVLSALQTHLSDEYISGQVSDALDDIEMFLK</sequence>
<evidence type="ECO:0000313" key="2">
    <source>
        <dbReference type="Proteomes" id="UP001163624"/>
    </source>
</evidence>
<dbReference type="RefSeq" id="WP_254474093.1">
    <property type="nucleotide sequence ID" value="NZ_CP113432.1"/>
</dbReference>
<dbReference type="InterPro" id="IPR049796">
    <property type="entry name" value="CdiI_Ct-like"/>
</dbReference>
<gene>
    <name evidence="1" type="ORF">OU419_15300</name>
</gene>
<dbReference type="CDD" id="cd20694">
    <property type="entry name" value="CdiI_Ct-like"/>
    <property type="match status" value="1"/>
</dbReference>
<proteinExistence type="predicted"/>
<name>A0ABY6ZSY2_9PSED</name>
<dbReference type="EMBL" id="CP113432">
    <property type="protein sequence ID" value="WAI47145.1"/>
    <property type="molecule type" value="Genomic_DNA"/>
</dbReference>
<dbReference type="Proteomes" id="UP001163624">
    <property type="component" value="Chromosome"/>
</dbReference>
<evidence type="ECO:0008006" key="3">
    <source>
        <dbReference type="Google" id="ProtNLM"/>
    </source>
</evidence>